<dbReference type="EMBL" id="DYVT01000110">
    <property type="protein sequence ID" value="HJF68519.1"/>
    <property type="molecule type" value="Genomic_DNA"/>
</dbReference>
<dbReference type="InterPro" id="IPR011050">
    <property type="entry name" value="Pectin_lyase_fold/virulence"/>
</dbReference>
<dbReference type="InterPro" id="IPR012334">
    <property type="entry name" value="Pectin_lyas_fold"/>
</dbReference>
<reference evidence="1" key="1">
    <citation type="journal article" date="2021" name="PeerJ">
        <title>Extensive microbial diversity within the chicken gut microbiome revealed by metagenomics and culture.</title>
        <authorList>
            <person name="Gilroy R."/>
            <person name="Ravi A."/>
            <person name="Getino M."/>
            <person name="Pursley I."/>
            <person name="Horton D.L."/>
            <person name="Alikhan N.F."/>
            <person name="Baker D."/>
            <person name="Gharbi K."/>
            <person name="Hall N."/>
            <person name="Watson M."/>
            <person name="Adriaenssens E.M."/>
            <person name="Foster-Nyarko E."/>
            <person name="Jarju S."/>
            <person name="Secka A."/>
            <person name="Antonio M."/>
            <person name="Oren A."/>
            <person name="Chaudhuri R.R."/>
            <person name="La Ragione R."/>
            <person name="Hildebrand F."/>
            <person name="Pallen M.J."/>
        </authorList>
    </citation>
    <scope>NUCLEOTIDE SEQUENCE</scope>
    <source>
        <strain evidence="1">CHK149-3286</strain>
    </source>
</reference>
<accession>A0A921GZA2</accession>
<dbReference type="Proteomes" id="UP000706163">
    <property type="component" value="Unassembled WGS sequence"/>
</dbReference>
<dbReference type="SUPFAM" id="SSF51126">
    <property type="entry name" value="Pectin lyase-like"/>
    <property type="match status" value="1"/>
</dbReference>
<sequence>MLYTDLKIGTDFYSGTIANFKNIVKDFAVVDRKINQHIKKDGISHNAKQIKYGKTTVDSEMSRVKGSIKALAVGANGNGIAELSQARRDMDGDVHDTLTERLDEDFDNVQNDVDYIRNNNLIINFDTYNPDKEGKEGIASALERAFKDISDNNGGVIYINTGTYLMDRRIVVPSNIKIIGYGEVKFLRGWGGGFFNLSDPNVAYKSYEGHHDITIEGITFDGNYENIDKIPSGAFNFFNLIHNKNIEFRKCKFRNSISYHVLDANAVKNLNVIDCIFEGYINKSTSRFKEAIQLSEITDDSIGGKGCFDGTPCRDVTVDRCTFRKSDILDSFEVAVGNHLSRHGVFQKNIRVSNCVFEDIQQTAIRPYTWQNVQVLNNEFKNCNEGMRCSSVGYKDVSAQYPDGKPSGKPESGRRYIIDGNIFSNYKSFAINFYGQQSPNDTAFLSDVTITNNMFQRDNYDSGEAVNLSLCNYVILTGNNFNTTYRGIRHNGSQNISIFGNFMYNIKTEAIYNGKSTYINDAKTANFIFIKDNVINNTGKNAIYATDYKSFAIRENYIVSPANGDTDSVSRGGIYSVDSVDGDVSNNIIVGKKKSFAIRLAKNKNVVMTNNGGSGSINYYDSTNTIVGRYSTNNNNVITKVED</sequence>
<reference evidence="1" key="2">
    <citation type="submission" date="2021-09" db="EMBL/GenBank/DDBJ databases">
        <authorList>
            <person name="Gilroy R."/>
        </authorList>
    </citation>
    <scope>NUCLEOTIDE SEQUENCE</scope>
    <source>
        <strain evidence="1">CHK149-3286</strain>
    </source>
</reference>
<gene>
    <name evidence="1" type="ORF">K8V85_09440</name>
</gene>
<evidence type="ECO:0008006" key="3">
    <source>
        <dbReference type="Google" id="ProtNLM"/>
    </source>
</evidence>
<dbReference type="RefSeq" id="WP_278675833.1">
    <property type="nucleotide sequence ID" value="NZ_DYVT01000110.1"/>
</dbReference>
<evidence type="ECO:0000313" key="2">
    <source>
        <dbReference type="Proteomes" id="UP000706163"/>
    </source>
</evidence>
<dbReference type="Gene3D" id="2.160.20.10">
    <property type="entry name" value="Single-stranded right-handed beta-helix, Pectin lyase-like"/>
    <property type="match status" value="1"/>
</dbReference>
<evidence type="ECO:0000313" key="1">
    <source>
        <dbReference type="EMBL" id="HJF68519.1"/>
    </source>
</evidence>
<dbReference type="AlphaFoldDB" id="A0A921GZA2"/>
<name>A0A921GZA2_9STAP</name>
<protein>
    <recommendedName>
        <fullName evidence="3">Pectate lyase superfamily protein domain-containing protein</fullName>
    </recommendedName>
</protein>
<organism evidence="1 2">
    <name type="scientific">Staphylococcus kloosii</name>
    <dbReference type="NCBI Taxonomy" id="29384"/>
    <lineage>
        <taxon>Bacteria</taxon>
        <taxon>Bacillati</taxon>
        <taxon>Bacillota</taxon>
        <taxon>Bacilli</taxon>
        <taxon>Bacillales</taxon>
        <taxon>Staphylococcaceae</taxon>
        <taxon>Staphylococcus</taxon>
    </lineage>
</organism>
<dbReference type="InterPro" id="IPR006626">
    <property type="entry name" value="PbH1"/>
</dbReference>
<dbReference type="SMART" id="SM00710">
    <property type="entry name" value="PbH1"/>
    <property type="match status" value="8"/>
</dbReference>
<proteinExistence type="predicted"/>
<comment type="caution">
    <text evidence="1">The sequence shown here is derived from an EMBL/GenBank/DDBJ whole genome shotgun (WGS) entry which is preliminary data.</text>
</comment>